<dbReference type="PANTHER" id="PTHR33144">
    <property type="entry name" value="OS10G0409366 PROTEIN-RELATED"/>
    <property type="match status" value="1"/>
</dbReference>
<dbReference type="InterPro" id="IPR004252">
    <property type="entry name" value="Probable_transposase_24"/>
</dbReference>
<dbReference type="Proteomes" id="UP001153076">
    <property type="component" value="Unassembled WGS sequence"/>
</dbReference>
<dbReference type="AlphaFoldDB" id="A0A9Q1K646"/>
<keyword evidence="3" id="KW-1185">Reference proteome</keyword>
<dbReference type="EMBL" id="JAKOGI010000305">
    <property type="protein sequence ID" value="KAJ8437347.1"/>
    <property type="molecule type" value="Genomic_DNA"/>
</dbReference>
<feature type="compositionally biased region" description="Polar residues" evidence="1">
    <location>
        <begin position="119"/>
        <end position="141"/>
    </location>
</feature>
<gene>
    <name evidence="2" type="ORF">Cgig2_009687</name>
</gene>
<protein>
    <submittedName>
        <fullName evidence="2">Uncharacterized protein</fullName>
    </submittedName>
</protein>
<accession>A0A9Q1K646</accession>
<feature type="region of interest" description="Disordered" evidence="1">
    <location>
        <begin position="119"/>
        <end position="145"/>
    </location>
</feature>
<dbReference type="Pfam" id="PF03004">
    <property type="entry name" value="Transposase_24"/>
    <property type="match status" value="1"/>
</dbReference>
<dbReference type="OrthoDB" id="1913335at2759"/>
<sequence length="312" mass="35749">MAFISVGAERNAVMQQNHTVSLILPLEVQTSSMPKVLRSKEEIFDHLVEHRMIEDYDTWYYHGESLRALGVITTLDMNQTVSKDDLNDDDDDNISWEKERYRGQYTLLYIQNKRTSDAASASTAEMEQNVTTQSGAQSGPSDGSPVKFIIPNRVAESYMLKSMGRKWSNFKADLKLEHYEPNRGNVTAIMNEHVPDCIPKDQWISLVAYWISDKGKKHSVTNRKSRANQVMVHTVRLKSFARVIVKKTVNGVKPSRAHVYVDTHKDRKTRPAPMDEKSKQAMDMINENLSQLRGGKELRWENFPMFAHCNSV</sequence>
<evidence type="ECO:0000313" key="2">
    <source>
        <dbReference type="EMBL" id="KAJ8437347.1"/>
    </source>
</evidence>
<reference evidence="2" key="1">
    <citation type="submission" date="2022-04" db="EMBL/GenBank/DDBJ databases">
        <title>Carnegiea gigantea Genome sequencing and assembly v2.</title>
        <authorList>
            <person name="Copetti D."/>
            <person name="Sanderson M.J."/>
            <person name="Burquez A."/>
            <person name="Wojciechowski M.F."/>
        </authorList>
    </citation>
    <scope>NUCLEOTIDE SEQUENCE</scope>
    <source>
        <strain evidence="2">SGP5-SGP5p</strain>
        <tissue evidence="2">Aerial part</tissue>
    </source>
</reference>
<evidence type="ECO:0000313" key="3">
    <source>
        <dbReference type="Proteomes" id="UP001153076"/>
    </source>
</evidence>
<comment type="caution">
    <text evidence="2">The sequence shown here is derived from an EMBL/GenBank/DDBJ whole genome shotgun (WGS) entry which is preliminary data.</text>
</comment>
<name>A0A9Q1K646_9CARY</name>
<evidence type="ECO:0000256" key="1">
    <source>
        <dbReference type="SAM" id="MobiDB-lite"/>
    </source>
</evidence>
<dbReference type="PANTHER" id="PTHR33144:SF52">
    <property type="match status" value="1"/>
</dbReference>
<proteinExistence type="predicted"/>
<organism evidence="2 3">
    <name type="scientific">Carnegiea gigantea</name>
    <dbReference type="NCBI Taxonomy" id="171969"/>
    <lineage>
        <taxon>Eukaryota</taxon>
        <taxon>Viridiplantae</taxon>
        <taxon>Streptophyta</taxon>
        <taxon>Embryophyta</taxon>
        <taxon>Tracheophyta</taxon>
        <taxon>Spermatophyta</taxon>
        <taxon>Magnoliopsida</taxon>
        <taxon>eudicotyledons</taxon>
        <taxon>Gunneridae</taxon>
        <taxon>Pentapetalae</taxon>
        <taxon>Caryophyllales</taxon>
        <taxon>Cactineae</taxon>
        <taxon>Cactaceae</taxon>
        <taxon>Cactoideae</taxon>
        <taxon>Echinocereeae</taxon>
        <taxon>Carnegiea</taxon>
    </lineage>
</organism>